<reference evidence="1" key="1">
    <citation type="submission" date="2020-10" db="EMBL/GenBank/DDBJ databases">
        <title>Taxonomic study of unclassified bacteria belonging to the class Ktedonobacteria.</title>
        <authorList>
            <person name="Yabe S."/>
            <person name="Wang C.M."/>
            <person name="Zheng Y."/>
            <person name="Sakai Y."/>
            <person name="Cavaletti L."/>
            <person name="Monciardini P."/>
            <person name="Donadio S."/>
        </authorList>
    </citation>
    <scope>NUCLEOTIDE SEQUENCE</scope>
    <source>
        <strain evidence="1">SOSP1-1</strain>
    </source>
</reference>
<dbReference type="EMBL" id="BNJF01000001">
    <property type="protein sequence ID" value="GHO45096.1"/>
    <property type="molecule type" value="Genomic_DNA"/>
</dbReference>
<proteinExistence type="predicted"/>
<dbReference type="Proteomes" id="UP000612362">
    <property type="component" value="Unassembled WGS sequence"/>
</dbReference>
<organism evidence="1 2">
    <name type="scientific">Ktedonospora formicarum</name>
    <dbReference type="NCBI Taxonomy" id="2778364"/>
    <lineage>
        <taxon>Bacteria</taxon>
        <taxon>Bacillati</taxon>
        <taxon>Chloroflexota</taxon>
        <taxon>Ktedonobacteria</taxon>
        <taxon>Ktedonobacterales</taxon>
        <taxon>Ktedonobacteraceae</taxon>
        <taxon>Ktedonospora</taxon>
    </lineage>
</organism>
<keyword evidence="2" id="KW-1185">Reference proteome</keyword>
<evidence type="ECO:0000313" key="1">
    <source>
        <dbReference type="EMBL" id="GHO45096.1"/>
    </source>
</evidence>
<gene>
    <name evidence="1" type="ORF">KSX_32590</name>
</gene>
<name>A0A8J3HXM0_9CHLR</name>
<evidence type="ECO:0000313" key="2">
    <source>
        <dbReference type="Proteomes" id="UP000612362"/>
    </source>
</evidence>
<comment type="caution">
    <text evidence="1">The sequence shown here is derived from an EMBL/GenBank/DDBJ whole genome shotgun (WGS) entry which is preliminary data.</text>
</comment>
<sequence length="138" mass="14089">MLTACNSAFVAPKPSDQVQAVSVDSTFQQGSPVAATPGYLCGAWSSNNAPSTQGTITIYARLTKNIAGVSGAPATAIIHFRNGDVTLPSHPSSDAGGFVNFTLPLLGRQPAGIPATIDVSFTLDQGTLDCTSAFFTPG</sequence>
<accession>A0A8J3HXM0</accession>
<dbReference type="RefSeq" id="WP_220194447.1">
    <property type="nucleotide sequence ID" value="NZ_BNJF01000001.1"/>
</dbReference>
<protein>
    <submittedName>
        <fullName evidence="1">Uncharacterized protein</fullName>
    </submittedName>
</protein>
<dbReference type="AlphaFoldDB" id="A0A8J3HXM0"/>